<dbReference type="Proteomes" id="UP000011115">
    <property type="component" value="Unassembled WGS sequence"/>
</dbReference>
<dbReference type="HOGENOM" id="CLU_1613668_0_0_1"/>
<organism evidence="1 2">
    <name type="scientific">Solanum tuberosum</name>
    <name type="common">Potato</name>
    <dbReference type="NCBI Taxonomy" id="4113"/>
    <lineage>
        <taxon>Eukaryota</taxon>
        <taxon>Viridiplantae</taxon>
        <taxon>Streptophyta</taxon>
        <taxon>Embryophyta</taxon>
        <taxon>Tracheophyta</taxon>
        <taxon>Spermatophyta</taxon>
        <taxon>Magnoliopsida</taxon>
        <taxon>eudicotyledons</taxon>
        <taxon>Gunneridae</taxon>
        <taxon>Pentapetalae</taxon>
        <taxon>asterids</taxon>
        <taxon>lamiids</taxon>
        <taxon>Solanales</taxon>
        <taxon>Solanaceae</taxon>
        <taxon>Solanoideae</taxon>
        <taxon>Solaneae</taxon>
        <taxon>Solanum</taxon>
    </lineage>
</organism>
<reference evidence="2" key="1">
    <citation type="journal article" date="2011" name="Nature">
        <title>Genome sequence and analysis of the tuber crop potato.</title>
        <authorList>
            <consortium name="The Potato Genome Sequencing Consortium"/>
        </authorList>
    </citation>
    <scope>NUCLEOTIDE SEQUENCE [LARGE SCALE GENOMIC DNA]</scope>
    <source>
        <strain evidence="2">cv. DM1-3 516 R44</strain>
    </source>
</reference>
<sequence>MVRDRDKVFDKSETIEIKEEHVACSYDTWDIEQEDLGNLCLDDEMFDVNELLVMIYSTPLDASAPGQDVCYVSPKQEQYAYYPSYQLQNATYDQFSNPSYQLENADDQFSNPSYQLDNADGNTVEGLQQMEQQVPIEIYYDLDFLRPGGQEDFNFCLDDLGVLDF</sequence>
<reference evidence="1" key="2">
    <citation type="submission" date="2015-06" db="UniProtKB">
        <authorList>
            <consortium name="EnsemblPlants"/>
        </authorList>
    </citation>
    <scope>IDENTIFICATION</scope>
    <source>
        <strain evidence="1">DM1-3 516 R44</strain>
    </source>
</reference>
<dbReference type="eggNOG" id="ENOG502QTBU">
    <property type="taxonomic scope" value="Eukaryota"/>
</dbReference>
<dbReference type="PaxDb" id="4113-PGSC0003DMT400051404"/>
<evidence type="ECO:0000313" key="2">
    <source>
        <dbReference type="Proteomes" id="UP000011115"/>
    </source>
</evidence>
<dbReference type="STRING" id="4113.M1BRP7"/>
<dbReference type="AlphaFoldDB" id="M1BRP7"/>
<dbReference type="Gramene" id="PGSC0003DMT400051404">
    <property type="protein sequence ID" value="PGSC0003DMT400051404"/>
    <property type="gene ID" value="PGSC0003DMG400019965"/>
</dbReference>
<protein>
    <submittedName>
        <fullName evidence="1">Ethylene response factor 3</fullName>
    </submittedName>
</protein>
<proteinExistence type="predicted"/>
<name>M1BRP7_SOLTU</name>
<dbReference type="InParanoid" id="M1BRP7"/>
<keyword evidence="2" id="KW-1185">Reference proteome</keyword>
<dbReference type="EnsemblPlants" id="PGSC0003DMT400051404">
    <property type="protein sequence ID" value="PGSC0003DMT400051404"/>
    <property type="gene ID" value="PGSC0003DMG400019965"/>
</dbReference>
<evidence type="ECO:0000313" key="1">
    <source>
        <dbReference type="EnsemblPlants" id="PGSC0003DMT400051404"/>
    </source>
</evidence>
<accession>M1BRP7</accession>